<proteinExistence type="predicted"/>
<evidence type="ECO:0000313" key="1">
    <source>
        <dbReference type="EMBL" id="DAE10138.1"/>
    </source>
</evidence>
<accession>A0A8S5PTE6</accession>
<dbReference type="EMBL" id="BK015503">
    <property type="protein sequence ID" value="DAE10138.1"/>
    <property type="molecule type" value="Genomic_DNA"/>
</dbReference>
<sequence length="107" mass="12543">MLDITVLNKETFVVKTYIGIFHIYQPKVKVVNKLISIVKKVNKDKNNIEAETVEELFDIFKVIINKNKEKRKISMSQIDENFDISDIILILNELFTWIGEVKNEKNS</sequence>
<reference evidence="1" key="1">
    <citation type="journal article" date="2021" name="Proc. Natl. Acad. Sci. U.S.A.">
        <title>A Catalog of Tens of Thousands of Viruses from Human Metagenomes Reveals Hidden Associations with Chronic Diseases.</title>
        <authorList>
            <person name="Tisza M.J."/>
            <person name="Buck C.B."/>
        </authorList>
    </citation>
    <scope>NUCLEOTIDE SEQUENCE</scope>
    <source>
        <strain evidence="1">CtGuJ10</strain>
    </source>
</reference>
<protein>
    <submittedName>
        <fullName evidence="1">Uncharacterized protein</fullName>
    </submittedName>
</protein>
<name>A0A8S5PTE6_9CAUD</name>
<organism evidence="1">
    <name type="scientific">Siphoviridae sp. ctGuJ10</name>
    <dbReference type="NCBI Taxonomy" id="2825418"/>
    <lineage>
        <taxon>Viruses</taxon>
        <taxon>Duplodnaviria</taxon>
        <taxon>Heunggongvirae</taxon>
        <taxon>Uroviricota</taxon>
        <taxon>Caudoviricetes</taxon>
    </lineage>
</organism>